<dbReference type="GO" id="GO:0006084">
    <property type="term" value="P:acetyl-CoA metabolic process"/>
    <property type="evidence" value="ECO:0007669"/>
    <property type="project" value="InterPro"/>
</dbReference>
<proteinExistence type="predicted"/>
<dbReference type="CDD" id="cd00827">
    <property type="entry name" value="init_cond_enzymes"/>
    <property type="match status" value="1"/>
</dbReference>
<dbReference type="HOGENOM" id="CLU_008065_3_1_0"/>
<evidence type="ECO:0000313" key="4">
    <source>
        <dbReference type="Proteomes" id="UP000006233"/>
    </source>
</evidence>
<dbReference type="PANTHER" id="PTHR43323">
    <property type="entry name" value="3-HYDROXY-3-METHYLGLUTARYL COENZYME A SYNTHASE"/>
    <property type="match status" value="1"/>
</dbReference>
<dbReference type="SUPFAM" id="SSF53901">
    <property type="entry name" value="Thiolase-like"/>
    <property type="match status" value="2"/>
</dbReference>
<accession>C9MVM5</accession>
<feature type="domain" description="Hydroxymethylglutaryl-coenzyme A synthase C-terminal" evidence="2">
    <location>
        <begin position="130"/>
        <end position="232"/>
    </location>
</feature>
<dbReference type="PANTHER" id="PTHR43323:SF2">
    <property type="entry name" value="HYDROXYMETHYLGLUTARYL-COA SYNTHASE"/>
    <property type="match status" value="1"/>
</dbReference>
<dbReference type="Gene3D" id="3.40.47.10">
    <property type="match status" value="1"/>
</dbReference>
<dbReference type="Proteomes" id="UP000006233">
    <property type="component" value="Unassembled WGS sequence"/>
</dbReference>
<dbReference type="STRING" id="634994.GCWU000323_00697"/>
<dbReference type="AlphaFoldDB" id="C9MVM5"/>
<organism evidence="3 4">
    <name type="scientific">Leptotrichia hofstadii F0254</name>
    <dbReference type="NCBI Taxonomy" id="634994"/>
    <lineage>
        <taxon>Bacteria</taxon>
        <taxon>Fusobacteriati</taxon>
        <taxon>Fusobacteriota</taxon>
        <taxon>Fusobacteriia</taxon>
        <taxon>Fusobacteriales</taxon>
        <taxon>Leptotrichiaceae</taxon>
        <taxon>Leptotrichia</taxon>
    </lineage>
</organism>
<dbReference type="EMBL" id="ACVB02000007">
    <property type="protein sequence ID" value="EEX75447.1"/>
    <property type="molecule type" value="Genomic_DNA"/>
</dbReference>
<dbReference type="InterPro" id="IPR013746">
    <property type="entry name" value="HMG_CoA_synt_C_dom"/>
</dbReference>
<dbReference type="eggNOG" id="COG3425">
    <property type="taxonomic scope" value="Bacteria"/>
</dbReference>
<sequence length="257" mass="29484">MTFAKNYIEKNENASVLVIASDIAKYGIDTPGESTQGAGSIAMLIKKDPKIAVINDENVCQTRDIMDFWRPNYSDFPIVDGHFSTKQYLDCLATTFDEYKKRYNQDLSDFVAFCFHLPFPKLGLKAINSLLEKNMEKETKNKFLEKFHTSIIYGKRVGNIYTGSLYLSLLSLLENCDSLKAGDKIGMYSYGSGAVCEFFNLTLAEGFKNHLRHDRLNDFDNRRQLSINEYENLFFEKIILDNEGNCDFFKQKTYSGK</sequence>
<evidence type="ECO:0000313" key="3">
    <source>
        <dbReference type="EMBL" id="EEX75447.1"/>
    </source>
</evidence>
<evidence type="ECO:0000256" key="1">
    <source>
        <dbReference type="ARBA" id="ARBA00022679"/>
    </source>
</evidence>
<gene>
    <name evidence="3" type="ORF">GCWU000323_00697</name>
</gene>
<dbReference type="InterPro" id="IPR016039">
    <property type="entry name" value="Thiolase-like"/>
</dbReference>
<comment type="caution">
    <text evidence="3">The sequence shown here is derived from an EMBL/GenBank/DDBJ whole genome shotgun (WGS) entry which is preliminary data.</text>
</comment>
<dbReference type="GO" id="GO:0004421">
    <property type="term" value="F:hydroxymethylglutaryl-CoA synthase activity"/>
    <property type="evidence" value="ECO:0007669"/>
    <property type="project" value="InterPro"/>
</dbReference>
<name>C9MVM5_9FUSO</name>
<dbReference type="Pfam" id="PF08540">
    <property type="entry name" value="HMG_CoA_synt_C"/>
    <property type="match status" value="1"/>
</dbReference>
<keyword evidence="1" id="KW-0808">Transferase</keyword>
<reference evidence="3 4" key="1">
    <citation type="submission" date="2009-09" db="EMBL/GenBank/DDBJ databases">
        <authorList>
            <person name="Weinstock G."/>
            <person name="Sodergren E."/>
            <person name="Clifton S."/>
            <person name="Fulton L."/>
            <person name="Fulton B."/>
            <person name="Courtney L."/>
            <person name="Fronick C."/>
            <person name="Harrison M."/>
            <person name="Strong C."/>
            <person name="Farmer C."/>
            <person name="Delahaunty K."/>
            <person name="Markovic C."/>
            <person name="Hall O."/>
            <person name="Minx P."/>
            <person name="Tomlinson C."/>
            <person name="Mitreva M."/>
            <person name="Nelson J."/>
            <person name="Hou S."/>
            <person name="Wollam A."/>
            <person name="Pepin K.H."/>
            <person name="Johnson M."/>
            <person name="Bhonagiri V."/>
            <person name="Nash W.E."/>
            <person name="Warren W."/>
            <person name="Chinwalla A."/>
            <person name="Mardis E.R."/>
            <person name="Wilson R.K."/>
        </authorList>
    </citation>
    <scope>NUCLEOTIDE SEQUENCE [LARGE SCALE GENOMIC DNA]</scope>
    <source>
        <strain evidence="3 4">F0254</strain>
    </source>
</reference>
<evidence type="ECO:0000259" key="2">
    <source>
        <dbReference type="Pfam" id="PF08540"/>
    </source>
</evidence>
<protein>
    <submittedName>
        <fullName evidence="3">Putative hydroxymethylglutaryl-CoA synthase</fullName>
    </submittedName>
</protein>